<dbReference type="EMBL" id="WJXA01000255">
    <property type="protein sequence ID" value="KAF7113866.1"/>
    <property type="molecule type" value="Genomic_DNA"/>
</dbReference>
<evidence type="ECO:0000313" key="4">
    <source>
        <dbReference type="EMBL" id="KAF7113866.1"/>
    </source>
</evidence>
<organism evidence="4 5">
    <name type="scientific">Rhododendron simsii</name>
    <name type="common">Sims's rhododendron</name>
    <dbReference type="NCBI Taxonomy" id="118357"/>
    <lineage>
        <taxon>Eukaryota</taxon>
        <taxon>Viridiplantae</taxon>
        <taxon>Streptophyta</taxon>
        <taxon>Embryophyta</taxon>
        <taxon>Tracheophyta</taxon>
        <taxon>Spermatophyta</taxon>
        <taxon>Magnoliopsida</taxon>
        <taxon>eudicotyledons</taxon>
        <taxon>Gunneridae</taxon>
        <taxon>Pentapetalae</taxon>
        <taxon>asterids</taxon>
        <taxon>Ericales</taxon>
        <taxon>Ericaceae</taxon>
        <taxon>Ericoideae</taxon>
        <taxon>Rhodoreae</taxon>
        <taxon>Rhododendron</taxon>
    </lineage>
</organism>
<comment type="caution">
    <text evidence="4">The sequence shown here is derived from an EMBL/GenBank/DDBJ whole genome shotgun (WGS) entry which is preliminary data.</text>
</comment>
<dbReference type="OrthoDB" id="1812502at2759"/>
<keyword evidence="2" id="KW-1133">Transmembrane helix</keyword>
<gene>
    <name evidence="4" type="ORF">RHSIM_RhsimUnG0107000</name>
</gene>
<reference evidence="4" key="1">
    <citation type="submission" date="2019-11" db="EMBL/GenBank/DDBJ databases">
        <authorList>
            <person name="Liu Y."/>
            <person name="Hou J."/>
            <person name="Li T.-Q."/>
            <person name="Guan C.-H."/>
            <person name="Wu X."/>
            <person name="Wu H.-Z."/>
            <person name="Ling F."/>
            <person name="Zhang R."/>
            <person name="Shi X.-G."/>
            <person name="Ren J.-P."/>
            <person name="Chen E.-F."/>
            <person name="Sun J.-M."/>
        </authorList>
    </citation>
    <scope>NUCLEOTIDE SEQUENCE</scope>
    <source>
        <strain evidence="4">Adult_tree_wgs_1</strain>
        <tissue evidence="4">Leaves</tissue>
    </source>
</reference>
<proteinExistence type="predicted"/>
<evidence type="ECO:0000256" key="1">
    <source>
        <dbReference type="SAM" id="MobiDB-lite"/>
    </source>
</evidence>
<name>A0A834L4G6_RHOSS</name>
<dbReference type="AlphaFoldDB" id="A0A834L4G6"/>
<feature type="chain" id="PRO_5033040835" evidence="3">
    <location>
        <begin position="27"/>
        <end position="266"/>
    </location>
</feature>
<feature type="region of interest" description="Disordered" evidence="1">
    <location>
        <begin position="94"/>
        <end position="130"/>
    </location>
</feature>
<feature type="compositionally biased region" description="Low complexity" evidence="1">
    <location>
        <begin position="38"/>
        <end position="50"/>
    </location>
</feature>
<evidence type="ECO:0000256" key="2">
    <source>
        <dbReference type="SAM" id="Phobius"/>
    </source>
</evidence>
<keyword evidence="5" id="KW-1185">Reference proteome</keyword>
<dbReference type="Proteomes" id="UP000626092">
    <property type="component" value="Unassembled WGS sequence"/>
</dbReference>
<feature type="signal peptide" evidence="3">
    <location>
        <begin position="1"/>
        <end position="26"/>
    </location>
</feature>
<keyword evidence="3" id="KW-0732">Signal</keyword>
<evidence type="ECO:0000256" key="3">
    <source>
        <dbReference type="SAM" id="SignalP"/>
    </source>
</evidence>
<feature type="transmembrane region" description="Helical" evidence="2">
    <location>
        <begin position="184"/>
        <end position="207"/>
    </location>
</feature>
<feature type="transmembrane region" description="Helical" evidence="2">
    <location>
        <begin position="246"/>
        <end position="263"/>
    </location>
</feature>
<evidence type="ECO:0000313" key="5">
    <source>
        <dbReference type="Proteomes" id="UP000626092"/>
    </source>
</evidence>
<protein>
    <submittedName>
        <fullName evidence="4">Uncharacterized protein</fullName>
    </submittedName>
</protein>
<keyword evidence="2" id="KW-0812">Transmembrane</keyword>
<feature type="region of interest" description="Disordered" evidence="1">
    <location>
        <begin position="38"/>
        <end position="77"/>
    </location>
</feature>
<feature type="compositionally biased region" description="Acidic residues" evidence="1">
    <location>
        <begin position="117"/>
        <end position="127"/>
    </location>
</feature>
<feature type="transmembrane region" description="Helical" evidence="2">
    <location>
        <begin position="219"/>
        <end position="240"/>
    </location>
</feature>
<sequence>MITKIATRRVFVVILVFFFIIIRNEGCCTNGTREVLIPDPQSSSIPSDLQKTPSSVTGDRAPLDVVDSADDNDDRCNGSDYQATTAWICRNHYVTDQSPPPAETSGITTEIRTERREEEEEEDDDDKDSFTLGDTIVGLTFEAAVFVMVSSFQPRGNSSLLATWSPSWSMSLPPPPPSLLSSSASLPITMAWVAIVFGLTVSLIARMMLRRGHTTAANVCKYACILSVAVAFFSMTSVFVADRFAWVLWVAGGVLLLVFAYSISQR</sequence>
<keyword evidence="2" id="KW-0472">Membrane</keyword>
<accession>A0A834L4G6</accession>